<reference evidence="15 16" key="1">
    <citation type="submission" date="2020-08" db="EMBL/GenBank/DDBJ databases">
        <title>Sequencing the genomes of 1000 actinobacteria strains.</title>
        <authorList>
            <person name="Klenk H.-P."/>
        </authorList>
    </citation>
    <scope>NUCLEOTIDE SEQUENCE [LARGE SCALE GENOMIC DNA]</scope>
    <source>
        <strain evidence="15 16">DSM 45859</strain>
    </source>
</reference>
<dbReference type="SMART" id="SM00304">
    <property type="entry name" value="HAMP"/>
    <property type="match status" value="1"/>
</dbReference>
<dbReference type="Pfam" id="PF00672">
    <property type="entry name" value="HAMP"/>
    <property type="match status" value="1"/>
</dbReference>
<protein>
    <recommendedName>
        <fullName evidence="3">histidine kinase</fullName>
        <ecNumber evidence="3">2.7.13.3</ecNumber>
    </recommendedName>
</protein>
<keyword evidence="5" id="KW-0808">Transferase</keyword>
<dbReference type="CDD" id="cd06225">
    <property type="entry name" value="HAMP"/>
    <property type="match status" value="1"/>
</dbReference>
<evidence type="ECO:0000256" key="7">
    <source>
        <dbReference type="ARBA" id="ARBA00022777"/>
    </source>
</evidence>
<dbReference type="Pfam" id="PF02518">
    <property type="entry name" value="HATPase_c"/>
    <property type="match status" value="1"/>
</dbReference>
<evidence type="ECO:0000259" key="14">
    <source>
        <dbReference type="PROSITE" id="PS50885"/>
    </source>
</evidence>
<feature type="signal peptide" evidence="12">
    <location>
        <begin position="1"/>
        <end position="21"/>
    </location>
</feature>
<dbReference type="Pfam" id="PF00512">
    <property type="entry name" value="HisKA"/>
    <property type="match status" value="1"/>
</dbReference>
<sequence length="466" mass="49107">MRTRLLAVLVTFALAGVAAFAVPLLSTTADQRTAELVISRSSDVERFVVLAQRAVDSGDATVLAAEAEQYSSLYSEAVVVVDAQRVPLVQTGGLTAADPAVRTLVEATLRNQPGPPVEQVTPWTAEPVLVTRPVGTGTRVSGVVVLRASAARAASDVAMRWSAVAAGALVVAALFVLLSVLLARWMVRPLVELETGVLAVSRGRRAQVPERSGPRELRSLAASVNRMSDAVVEAANQQRRLVADTSHQLRNPMAALRLRLDSLAAEVGAHPAHEAATAEVERLERILDGLLTLATAESTATRLAAREDTGEDTEPADLASVTAERVDAWRLSADEAGATLVPRAGHLEPVLVRMPETELAQILDVLLDNAVHHGGRGATITAGWETGPGTVTLLVTDDGPGIPEADLSRATERFWRAGGEGAPRGTGLGLAIAREQTRARGGHLELRAVRPHGLDVRITLPAVVTS</sequence>
<comment type="catalytic activity">
    <reaction evidence="1">
        <text>ATP + protein L-histidine = ADP + protein N-phospho-L-histidine.</text>
        <dbReference type="EC" id="2.7.13.3"/>
    </reaction>
</comment>
<keyword evidence="4" id="KW-0597">Phosphoprotein</keyword>
<dbReference type="InterPro" id="IPR050428">
    <property type="entry name" value="TCS_sensor_his_kinase"/>
</dbReference>
<evidence type="ECO:0000313" key="15">
    <source>
        <dbReference type="EMBL" id="MBB4683645.1"/>
    </source>
</evidence>
<feature type="chain" id="PRO_5032532632" description="histidine kinase" evidence="12">
    <location>
        <begin position="22"/>
        <end position="466"/>
    </location>
</feature>
<evidence type="ECO:0000256" key="2">
    <source>
        <dbReference type="ARBA" id="ARBA00004236"/>
    </source>
</evidence>
<dbReference type="SUPFAM" id="SSF55874">
    <property type="entry name" value="ATPase domain of HSP90 chaperone/DNA topoisomerase II/histidine kinase"/>
    <property type="match status" value="1"/>
</dbReference>
<comment type="caution">
    <text evidence="15">The sequence shown here is derived from an EMBL/GenBank/DDBJ whole genome shotgun (WGS) entry which is preliminary data.</text>
</comment>
<dbReference type="EMBL" id="JACHMG010000001">
    <property type="protein sequence ID" value="MBB4683645.1"/>
    <property type="molecule type" value="Genomic_DNA"/>
</dbReference>
<evidence type="ECO:0000256" key="11">
    <source>
        <dbReference type="SAM" id="Phobius"/>
    </source>
</evidence>
<feature type="domain" description="Histidine kinase" evidence="13">
    <location>
        <begin position="244"/>
        <end position="464"/>
    </location>
</feature>
<keyword evidence="16" id="KW-1185">Reference proteome</keyword>
<accession>A0A840IQB6</accession>
<evidence type="ECO:0000313" key="16">
    <source>
        <dbReference type="Proteomes" id="UP000581769"/>
    </source>
</evidence>
<dbReference type="RefSeq" id="WP_184778269.1">
    <property type="nucleotide sequence ID" value="NZ_JACHMG010000001.1"/>
</dbReference>
<dbReference type="CDD" id="cd00082">
    <property type="entry name" value="HisKA"/>
    <property type="match status" value="1"/>
</dbReference>
<feature type="transmembrane region" description="Helical" evidence="11">
    <location>
        <begin position="161"/>
        <end position="183"/>
    </location>
</feature>
<evidence type="ECO:0000259" key="13">
    <source>
        <dbReference type="PROSITE" id="PS50109"/>
    </source>
</evidence>
<evidence type="ECO:0000256" key="1">
    <source>
        <dbReference type="ARBA" id="ARBA00000085"/>
    </source>
</evidence>
<dbReference type="CDD" id="cd00075">
    <property type="entry name" value="HATPase"/>
    <property type="match status" value="1"/>
</dbReference>
<evidence type="ECO:0000256" key="10">
    <source>
        <dbReference type="ARBA" id="ARBA00023136"/>
    </source>
</evidence>
<dbReference type="EC" id="2.7.13.3" evidence="3"/>
<evidence type="ECO:0000256" key="3">
    <source>
        <dbReference type="ARBA" id="ARBA00012438"/>
    </source>
</evidence>
<dbReference type="SMART" id="SM00387">
    <property type="entry name" value="HATPase_c"/>
    <property type="match status" value="1"/>
</dbReference>
<evidence type="ECO:0000256" key="4">
    <source>
        <dbReference type="ARBA" id="ARBA00022553"/>
    </source>
</evidence>
<keyword evidence="12" id="KW-0732">Signal</keyword>
<dbReference type="Gene3D" id="1.10.287.130">
    <property type="match status" value="1"/>
</dbReference>
<dbReference type="Proteomes" id="UP000581769">
    <property type="component" value="Unassembled WGS sequence"/>
</dbReference>
<keyword evidence="10 11" id="KW-0472">Membrane</keyword>
<dbReference type="InterPro" id="IPR003660">
    <property type="entry name" value="HAMP_dom"/>
</dbReference>
<proteinExistence type="predicted"/>
<evidence type="ECO:0000256" key="6">
    <source>
        <dbReference type="ARBA" id="ARBA00022692"/>
    </source>
</evidence>
<dbReference type="Gene3D" id="6.10.340.10">
    <property type="match status" value="1"/>
</dbReference>
<dbReference type="Gene3D" id="3.30.565.10">
    <property type="entry name" value="Histidine kinase-like ATPase, C-terminal domain"/>
    <property type="match status" value="1"/>
</dbReference>
<dbReference type="GO" id="GO:0005886">
    <property type="term" value="C:plasma membrane"/>
    <property type="evidence" value="ECO:0007669"/>
    <property type="project" value="UniProtKB-SubCell"/>
</dbReference>
<organism evidence="15 16">
    <name type="scientific">Amycolatopsis jiangsuensis</name>
    <dbReference type="NCBI Taxonomy" id="1181879"/>
    <lineage>
        <taxon>Bacteria</taxon>
        <taxon>Bacillati</taxon>
        <taxon>Actinomycetota</taxon>
        <taxon>Actinomycetes</taxon>
        <taxon>Pseudonocardiales</taxon>
        <taxon>Pseudonocardiaceae</taxon>
        <taxon>Amycolatopsis</taxon>
    </lineage>
</organism>
<evidence type="ECO:0000256" key="8">
    <source>
        <dbReference type="ARBA" id="ARBA00022989"/>
    </source>
</evidence>
<keyword evidence="6 11" id="KW-0812">Transmembrane</keyword>
<keyword evidence="9" id="KW-0902">Two-component regulatory system</keyword>
<dbReference type="InterPro" id="IPR036890">
    <property type="entry name" value="HATPase_C_sf"/>
</dbReference>
<dbReference type="PRINTS" id="PR00344">
    <property type="entry name" value="BCTRLSENSOR"/>
</dbReference>
<dbReference type="PROSITE" id="PS50109">
    <property type="entry name" value="HIS_KIN"/>
    <property type="match status" value="1"/>
</dbReference>
<feature type="domain" description="HAMP" evidence="14">
    <location>
        <begin position="184"/>
        <end position="236"/>
    </location>
</feature>
<dbReference type="SMART" id="SM00388">
    <property type="entry name" value="HisKA"/>
    <property type="match status" value="1"/>
</dbReference>
<evidence type="ECO:0000256" key="12">
    <source>
        <dbReference type="SAM" id="SignalP"/>
    </source>
</evidence>
<dbReference type="InterPro" id="IPR005467">
    <property type="entry name" value="His_kinase_dom"/>
</dbReference>
<dbReference type="InterPro" id="IPR003661">
    <property type="entry name" value="HisK_dim/P_dom"/>
</dbReference>
<name>A0A840IQB6_9PSEU</name>
<dbReference type="SUPFAM" id="SSF47384">
    <property type="entry name" value="Homodimeric domain of signal transducing histidine kinase"/>
    <property type="match status" value="1"/>
</dbReference>
<dbReference type="GO" id="GO:0000155">
    <property type="term" value="F:phosphorelay sensor kinase activity"/>
    <property type="evidence" value="ECO:0007669"/>
    <property type="project" value="InterPro"/>
</dbReference>
<dbReference type="PANTHER" id="PTHR45436:SF5">
    <property type="entry name" value="SENSOR HISTIDINE KINASE TRCS"/>
    <property type="match status" value="1"/>
</dbReference>
<dbReference type="InterPro" id="IPR004358">
    <property type="entry name" value="Sig_transdc_His_kin-like_C"/>
</dbReference>
<gene>
    <name evidence="15" type="ORF">BJY18_001130</name>
</gene>
<comment type="subcellular location">
    <subcellularLocation>
        <location evidence="2">Cell membrane</location>
    </subcellularLocation>
</comment>
<keyword evidence="8 11" id="KW-1133">Transmembrane helix</keyword>
<evidence type="ECO:0000256" key="9">
    <source>
        <dbReference type="ARBA" id="ARBA00023012"/>
    </source>
</evidence>
<keyword evidence="7 15" id="KW-0418">Kinase</keyword>
<dbReference type="InterPro" id="IPR003594">
    <property type="entry name" value="HATPase_dom"/>
</dbReference>
<evidence type="ECO:0000256" key="5">
    <source>
        <dbReference type="ARBA" id="ARBA00022679"/>
    </source>
</evidence>
<dbReference type="PANTHER" id="PTHR45436">
    <property type="entry name" value="SENSOR HISTIDINE KINASE YKOH"/>
    <property type="match status" value="1"/>
</dbReference>
<dbReference type="AlphaFoldDB" id="A0A840IQB6"/>
<dbReference type="PROSITE" id="PS50885">
    <property type="entry name" value="HAMP"/>
    <property type="match status" value="1"/>
</dbReference>
<dbReference type="InterPro" id="IPR036097">
    <property type="entry name" value="HisK_dim/P_sf"/>
</dbReference>